<reference evidence="2 3" key="1">
    <citation type="submission" date="2024-09" db="EMBL/GenBank/DDBJ databases">
        <authorList>
            <person name="Sun Q."/>
            <person name="Mori K."/>
        </authorList>
    </citation>
    <scope>NUCLEOTIDE SEQUENCE [LARGE SCALE GENOMIC DNA]</scope>
    <source>
        <strain evidence="2 3">CECT 8460</strain>
    </source>
</reference>
<comment type="caution">
    <text evidence="2">The sequence shown here is derived from an EMBL/GenBank/DDBJ whole genome shotgun (WGS) entry which is preliminary data.</text>
</comment>
<protein>
    <submittedName>
        <fullName evidence="2">Uncharacterized protein</fullName>
    </submittedName>
</protein>
<dbReference type="RefSeq" id="WP_290285316.1">
    <property type="nucleotide sequence ID" value="NZ_JAUFQN010000019.1"/>
</dbReference>
<dbReference type="Proteomes" id="UP001589576">
    <property type="component" value="Unassembled WGS sequence"/>
</dbReference>
<keyword evidence="1" id="KW-1133">Transmembrane helix</keyword>
<feature type="transmembrane region" description="Helical" evidence="1">
    <location>
        <begin position="32"/>
        <end position="49"/>
    </location>
</feature>
<accession>A0ABV5GGT7</accession>
<feature type="transmembrane region" description="Helical" evidence="1">
    <location>
        <begin position="7"/>
        <end position="26"/>
    </location>
</feature>
<gene>
    <name evidence="2" type="ORF">ACFFUU_12070</name>
</gene>
<evidence type="ECO:0000313" key="3">
    <source>
        <dbReference type="Proteomes" id="UP001589576"/>
    </source>
</evidence>
<keyword evidence="1" id="KW-0812">Transmembrane</keyword>
<proteinExistence type="predicted"/>
<keyword evidence="1" id="KW-0472">Membrane</keyword>
<keyword evidence="3" id="KW-1185">Reference proteome</keyword>
<sequence>MNKKVKAFLYNLICFAILFILFRFLIDKYTNLTGLFIPVTAFVVGTLTAPKFQAVQTQDGEKIFMRWLLLKGIREVG</sequence>
<name>A0ABV5GGT7_9FLAO</name>
<evidence type="ECO:0000313" key="2">
    <source>
        <dbReference type="EMBL" id="MFB9090343.1"/>
    </source>
</evidence>
<dbReference type="EMBL" id="JBHMFB010000029">
    <property type="protein sequence ID" value="MFB9090343.1"/>
    <property type="molecule type" value="Genomic_DNA"/>
</dbReference>
<organism evidence="2 3">
    <name type="scientific">Flavobacterium paronense</name>
    <dbReference type="NCBI Taxonomy" id="1392775"/>
    <lineage>
        <taxon>Bacteria</taxon>
        <taxon>Pseudomonadati</taxon>
        <taxon>Bacteroidota</taxon>
        <taxon>Flavobacteriia</taxon>
        <taxon>Flavobacteriales</taxon>
        <taxon>Flavobacteriaceae</taxon>
        <taxon>Flavobacterium</taxon>
    </lineage>
</organism>
<evidence type="ECO:0000256" key="1">
    <source>
        <dbReference type="SAM" id="Phobius"/>
    </source>
</evidence>